<name>A0A085MC12_9BILA</name>
<evidence type="ECO:0000313" key="1">
    <source>
        <dbReference type="EMBL" id="KFD54758.1"/>
    </source>
</evidence>
<proteinExistence type="predicted"/>
<reference evidence="1 2" key="1">
    <citation type="journal article" date="2014" name="Nat. Genet.">
        <title>Genome and transcriptome of the porcine whipworm Trichuris suis.</title>
        <authorList>
            <person name="Jex A.R."/>
            <person name="Nejsum P."/>
            <person name="Schwarz E.M."/>
            <person name="Hu L."/>
            <person name="Young N.D."/>
            <person name="Hall R.S."/>
            <person name="Korhonen P.K."/>
            <person name="Liao S."/>
            <person name="Thamsborg S."/>
            <person name="Xia J."/>
            <person name="Xu P."/>
            <person name="Wang S."/>
            <person name="Scheerlinck J.P."/>
            <person name="Hofmann A."/>
            <person name="Sternberg P.W."/>
            <person name="Wang J."/>
            <person name="Gasser R.B."/>
        </authorList>
    </citation>
    <scope>NUCLEOTIDE SEQUENCE [LARGE SCALE GENOMIC DNA]</scope>
    <source>
        <strain evidence="1">DCEP-RM93M</strain>
    </source>
</reference>
<organism evidence="1 2">
    <name type="scientific">Trichuris suis</name>
    <name type="common">pig whipworm</name>
    <dbReference type="NCBI Taxonomy" id="68888"/>
    <lineage>
        <taxon>Eukaryota</taxon>
        <taxon>Metazoa</taxon>
        <taxon>Ecdysozoa</taxon>
        <taxon>Nematoda</taxon>
        <taxon>Enoplea</taxon>
        <taxon>Dorylaimia</taxon>
        <taxon>Trichinellida</taxon>
        <taxon>Trichuridae</taxon>
        <taxon>Trichuris</taxon>
    </lineage>
</organism>
<sequence>MSLRWYFLNIRDEESVASFLREKGESDRERSCPSCHHEMEFCSRGQNVCAQWRYSNQPCHTRLSARKGTGLKVKIHIQPNWLGQQQSLEGARRRLSLEKAIGLILAWSNETSSIKF</sequence>
<protein>
    <submittedName>
        <fullName evidence="1">Uncharacterized protein</fullName>
    </submittedName>
</protein>
<dbReference type="EMBL" id="KL363205">
    <property type="protein sequence ID" value="KFD54758.1"/>
    <property type="molecule type" value="Genomic_DNA"/>
</dbReference>
<evidence type="ECO:0000313" key="2">
    <source>
        <dbReference type="Proteomes" id="UP000030764"/>
    </source>
</evidence>
<gene>
    <name evidence="1" type="ORF">M513_04458</name>
</gene>
<keyword evidence="2" id="KW-1185">Reference proteome</keyword>
<accession>A0A085MC12</accession>
<dbReference type="Proteomes" id="UP000030764">
    <property type="component" value="Unassembled WGS sequence"/>
</dbReference>
<dbReference type="AlphaFoldDB" id="A0A085MC12"/>